<evidence type="ECO:0000256" key="1">
    <source>
        <dbReference type="ARBA" id="ARBA00007957"/>
    </source>
</evidence>
<gene>
    <name evidence="9" type="ORF">AVDCRST_MAG01-01-2682</name>
</gene>
<comment type="cofactor">
    <cofactor evidence="8">
        <name>Mn(2+)</name>
        <dbReference type="ChEBI" id="CHEBI:29035"/>
    </cofactor>
    <cofactor evidence="8">
        <name>Fe(2+)</name>
        <dbReference type="ChEBI" id="CHEBI:29033"/>
    </cofactor>
    <text evidence="8">Binds 1 Mn(2+) or Fe(2+) ion per subunit.</text>
</comment>
<proteinExistence type="inferred from homology"/>
<dbReference type="InterPro" id="IPR036390">
    <property type="entry name" value="WH_DNA-bd_sf"/>
</dbReference>
<evidence type="ECO:0000256" key="7">
    <source>
        <dbReference type="PIRSR" id="PIRSR602481-1"/>
    </source>
</evidence>
<dbReference type="GO" id="GO:0003700">
    <property type="term" value="F:DNA-binding transcription factor activity"/>
    <property type="evidence" value="ECO:0007669"/>
    <property type="project" value="InterPro"/>
</dbReference>
<feature type="binding site" evidence="7">
    <location>
        <position position="99"/>
    </location>
    <ligand>
        <name>Zn(2+)</name>
        <dbReference type="ChEBI" id="CHEBI:29105"/>
    </ligand>
</feature>
<dbReference type="Pfam" id="PF01475">
    <property type="entry name" value="FUR"/>
    <property type="match status" value="1"/>
</dbReference>
<keyword evidence="8" id="KW-0408">Iron</keyword>
<evidence type="ECO:0000256" key="3">
    <source>
        <dbReference type="ARBA" id="ARBA00022833"/>
    </source>
</evidence>
<feature type="binding site" evidence="7">
    <location>
        <position position="136"/>
    </location>
    <ligand>
        <name>Zn(2+)</name>
        <dbReference type="ChEBI" id="CHEBI:29105"/>
    </ligand>
</feature>
<name>A0A6J4PVP3_9ACTN</name>
<keyword evidence="5" id="KW-0238">DNA-binding</keyword>
<dbReference type="Gene3D" id="3.30.1490.190">
    <property type="match status" value="1"/>
</dbReference>
<dbReference type="SUPFAM" id="SSF46785">
    <property type="entry name" value="Winged helix' DNA-binding domain"/>
    <property type="match status" value="1"/>
</dbReference>
<comment type="cofactor">
    <cofactor evidence="7">
        <name>Zn(2+)</name>
        <dbReference type="ChEBI" id="CHEBI:29105"/>
    </cofactor>
    <text evidence="7">Binds 1 zinc ion per subunit.</text>
</comment>
<organism evidence="9">
    <name type="scientific">uncultured Rubrobacteraceae bacterium</name>
    <dbReference type="NCBI Taxonomy" id="349277"/>
    <lineage>
        <taxon>Bacteria</taxon>
        <taxon>Bacillati</taxon>
        <taxon>Actinomycetota</taxon>
        <taxon>Rubrobacteria</taxon>
        <taxon>Rubrobacterales</taxon>
        <taxon>Rubrobacteraceae</taxon>
        <taxon>environmental samples</taxon>
    </lineage>
</organism>
<evidence type="ECO:0000313" key="9">
    <source>
        <dbReference type="EMBL" id="CAA9427285.1"/>
    </source>
</evidence>
<dbReference type="PANTHER" id="PTHR33202">
    <property type="entry name" value="ZINC UPTAKE REGULATION PROTEIN"/>
    <property type="match status" value="1"/>
</dbReference>
<dbReference type="InterPro" id="IPR043135">
    <property type="entry name" value="Fur_C"/>
</dbReference>
<keyword evidence="7" id="KW-0479">Metal-binding</keyword>
<keyword evidence="4" id="KW-0805">Transcription regulation</keyword>
<sequence>MGATLERDIRERFRRSGYTLTSQRKAVLEALGESRGHPSAEDVYLLVKQKNPRVALGTVYQALGVLEEIGVIEAKHWAESPTRYDLNVGPHLDIRCLRCGEVSEVPGVHFENLEESIRDATPYEVTRATVVVEGICPACRAEG</sequence>
<reference evidence="9" key="1">
    <citation type="submission" date="2020-02" db="EMBL/GenBank/DDBJ databases">
        <authorList>
            <person name="Meier V. D."/>
        </authorList>
    </citation>
    <scope>NUCLEOTIDE SEQUENCE</scope>
    <source>
        <strain evidence="9">AVDCRST_MAG01</strain>
    </source>
</reference>
<dbReference type="PANTHER" id="PTHR33202:SF7">
    <property type="entry name" value="FERRIC UPTAKE REGULATION PROTEIN"/>
    <property type="match status" value="1"/>
</dbReference>
<dbReference type="GO" id="GO:0045892">
    <property type="term" value="P:negative regulation of DNA-templated transcription"/>
    <property type="evidence" value="ECO:0007669"/>
    <property type="project" value="TreeGrafter"/>
</dbReference>
<dbReference type="EMBL" id="CADCUW010000358">
    <property type="protein sequence ID" value="CAA9427285.1"/>
    <property type="molecule type" value="Genomic_DNA"/>
</dbReference>
<feature type="binding site" evidence="7">
    <location>
        <position position="139"/>
    </location>
    <ligand>
        <name>Zn(2+)</name>
        <dbReference type="ChEBI" id="CHEBI:29105"/>
    </ligand>
</feature>
<dbReference type="Gene3D" id="1.10.10.10">
    <property type="entry name" value="Winged helix-like DNA-binding domain superfamily/Winged helix DNA-binding domain"/>
    <property type="match status" value="1"/>
</dbReference>
<dbReference type="AlphaFoldDB" id="A0A6J4PVP3"/>
<evidence type="ECO:0000256" key="8">
    <source>
        <dbReference type="PIRSR" id="PIRSR602481-2"/>
    </source>
</evidence>
<feature type="binding site" evidence="8">
    <location>
        <position position="111"/>
    </location>
    <ligand>
        <name>Fe cation</name>
        <dbReference type="ChEBI" id="CHEBI:24875"/>
    </ligand>
</feature>
<keyword evidence="2" id="KW-0678">Repressor</keyword>
<dbReference type="GO" id="GO:0008270">
    <property type="term" value="F:zinc ion binding"/>
    <property type="evidence" value="ECO:0007669"/>
    <property type="project" value="TreeGrafter"/>
</dbReference>
<dbReference type="CDD" id="cd07153">
    <property type="entry name" value="Fur_like"/>
    <property type="match status" value="1"/>
</dbReference>
<dbReference type="InterPro" id="IPR002481">
    <property type="entry name" value="FUR"/>
</dbReference>
<keyword evidence="3 7" id="KW-0862">Zinc</keyword>
<dbReference type="GO" id="GO:0000976">
    <property type="term" value="F:transcription cis-regulatory region binding"/>
    <property type="evidence" value="ECO:0007669"/>
    <property type="project" value="TreeGrafter"/>
</dbReference>
<evidence type="ECO:0000256" key="2">
    <source>
        <dbReference type="ARBA" id="ARBA00022491"/>
    </source>
</evidence>
<protein>
    <submittedName>
        <fullName evidence="9">Transcriptional regulator, Fur family</fullName>
    </submittedName>
</protein>
<evidence type="ECO:0000256" key="6">
    <source>
        <dbReference type="ARBA" id="ARBA00023163"/>
    </source>
</evidence>
<evidence type="ECO:0000256" key="5">
    <source>
        <dbReference type="ARBA" id="ARBA00023125"/>
    </source>
</evidence>
<feature type="binding site" evidence="7">
    <location>
        <position position="96"/>
    </location>
    <ligand>
        <name>Zn(2+)</name>
        <dbReference type="ChEBI" id="CHEBI:29105"/>
    </ligand>
</feature>
<evidence type="ECO:0000256" key="4">
    <source>
        <dbReference type="ARBA" id="ARBA00023015"/>
    </source>
</evidence>
<dbReference type="GO" id="GO:1900376">
    <property type="term" value="P:regulation of secondary metabolite biosynthetic process"/>
    <property type="evidence" value="ECO:0007669"/>
    <property type="project" value="TreeGrafter"/>
</dbReference>
<keyword evidence="6" id="KW-0804">Transcription</keyword>
<dbReference type="InterPro" id="IPR036388">
    <property type="entry name" value="WH-like_DNA-bd_sf"/>
</dbReference>
<accession>A0A6J4PVP3</accession>
<comment type="similarity">
    <text evidence="1">Belongs to the Fur family.</text>
</comment>